<name>A0A9Y2JHX5_9PSEU</name>
<accession>A0A9Y2JHX5</accession>
<dbReference type="InterPro" id="IPR027381">
    <property type="entry name" value="LytR/CpsA/Psr_C"/>
</dbReference>
<feature type="domain" description="LytR/CpsA/Psr regulator C-terminal" evidence="4">
    <location>
        <begin position="371"/>
        <end position="452"/>
    </location>
</feature>
<dbReference type="Pfam" id="PF13399">
    <property type="entry name" value="LytR_C"/>
    <property type="match status" value="1"/>
</dbReference>
<comment type="similarity">
    <text evidence="1">Belongs to the LytR/CpsA/Psr (LCP) family.</text>
</comment>
<dbReference type="AlphaFoldDB" id="A0A9Y2JHX5"/>
<evidence type="ECO:0000256" key="1">
    <source>
        <dbReference type="ARBA" id="ARBA00006068"/>
    </source>
</evidence>
<dbReference type="EMBL" id="CP127295">
    <property type="protein sequence ID" value="WIX98797.1"/>
    <property type="molecule type" value="Genomic_DNA"/>
</dbReference>
<dbReference type="KEGG" id="amog:QRX60_32660"/>
<dbReference type="PANTHER" id="PTHR33392">
    <property type="entry name" value="POLYISOPRENYL-TEICHOIC ACID--PEPTIDOGLYCAN TEICHOIC ACID TRANSFERASE TAGU"/>
    <property type="match status" value="1"/>
</dbReference>
<evidence type="ECO:0000259" key="3">
    <source>
        <dbReference type="Pfam" id="PF03816"/>
    </source>
</evidence>
<evidence type="ECO:0000313" key="6">
    <source>
        <dbReference type="Proteomes" id="UP001239397"/>
    </source>
</evidence>
<dbReference type="InterPro" id="IPR004474">
    <property type="entry name" value="LytR_CpsA_psr"/>
</dbReference>
<dbReference type="Proteomes" id="UP001239397">
    <property type="component" value="Chromosome"/>
</dbReference>
<protein>
    <submittedName>
        <fullName evidence="5">LCP family protein</fullName>
    </submittedName>
</protein>
<reference evidence="5 6" key="1">
    <citation type="submission" date="2023-06" db="EMBL/GenBank/DDBJ databases">
        <authorList>
            <person name="Oyuntsetseg B."/>
            <person name="Kim S.B."/>
        </authorList>
    </citation>
    <scope>NUCLEOTIDE SEQUENCE [LARGE SCALE GENOMIC DNA]</scope>
    <source>
        <strain evidence="5 6">4-36</strain>
    </source>
</reference>
<evidence type="ECO:0000259" key="4">
    <source>
        <dbReference type="Pfam" id="PF13399"/>
    </source>
</evidence>
<sequence>MDHKGQSSSDKRAVRRVLRACRIAVGLASLLVLAGTGVAATMLSELTGALATSDALGAGSPKSSGGDVNLLLIGLDSRKDQDGNPLPPQILDQLHAGDGNEGGYNTNTLILLHIPGDGGKVSAVSIPRDDYVAVSGIPGYTHAKIKEAYGLAKAQAEQALAAHGVTGKADLEHQGREAGRKKTLETVRTFLDVPIDRFAEVNLAGFYDLATALGGVEVCLDHPVADSYSGANFPAGHQTLNGAQALSFARQRHGLTNGDLDRTHRQQAFLSSAAQKLRSAGTFTDLGKLRALIDTAQKDVVVSAGWDVLAFAQQARNLTGGNLEFTTLPIKGYAKIDGQDVNTVDVDRVRSAVRTAFGAPAPAAPQVHASATVDVRNATAKTGLAATVARALAPYGFRDGELTNGRGTSAITYGAGAAGDAATAAKLLGGLPVTADTRVPAGHVRVTLGPGFALPPSPGPPGTATPPGTTAAPPPAGPQGGTVDGSGVPCVD</sequence>
<dbReference type="InterPro" id="IPR050922">
    <property type="entry name" value="LytR/CpsA/Psr_CW_biosynth"/>
</dbReference>
<dbReference type="Pfam" id="PF03816">
    <property type="entry name" value="LytR_cpsA_psr"/>
    <property type="match status" value="1"/>
</dbReference>
<evidence type="ECO:0000256" key="2">
    <source>
        <dbReference type="SAM" id="MobiDB-lite"/>
    </source>
</evidence>
<proteinExistence type="inferred from homology"/>
<keyword evidence="6" id="KW-1185">Reference proteome</keyword>
<dbReference type="PANTHER" id="PTHR33392:SF6">
    <property type="entry name" value="POLYISOPRENYL-TEICHOIC ACID--PEPTIDOGLYCAN TEICHOIC ACID TRANSFERASE TAGU"/>
    <property type="match status" value="1"/>
</dbReference>
<dbReference type="RefSeq" id="WP_285995280.1">
    <property type="nucleotide sequence ID" value="NZ_CP127295.1"/>
</dbReference>
<dbReference type="Gene3D" id="3.30.70.2390">
    <property type="match status" value="1"/>
</dbReference>
<organism evidence="5 6">
    <name type="scientific">Amycolatopsis mongoliensis</name>
    <dbReference type="NCBI Taxonomy" id="715475"/>
    <lineage>
        <taxon>Bacteria</taxon>
        <taxon>Bacillati</taxon>
        <taxon>Actinomycetota</taxon>
        <taxon>Actinomycetes</taxon>
        <taxon>Pseudonocardiales</taxon>
        <taxon>Pseudonocardiaceae</taxon>
        <taxon>Amycolatopsis</taxon>
    </lineage>
</organism>
<feature type="region of interest" description="Disordered" evidence="2">
    <location>
        <begin position="449"/>
        <end position="492"/>
    </location>
</feature>
<evidence type="ECO:0000313" key="5">
    <source>
        <dbReference type="EMBL" id="WIX98797.1"/>
    </source>
</evidence>
<dbReference type="Gene3D" id="3.40.630.190">
    <property type="entry name" value="LCP protein"/>
    <property type="match status" value="1"/>
</dbReference>
<dbReference type="NCBIfam" id="TIGR00350">
    <property type="entry name" value="lytR_cpsA_psr"/>
    <property type="match status" value="1"/>
</dbReference>
<gene>
    <name evidence="5" type="ORF">QRX60_32660</name>
</gene>
<feature type="compositionally biased region" description="Pro residues" evidence="2">
    <location>
        <begin position="453"/>
        <end position="464"/>
    </location>
</feature>
<feature type="domain" description="Cell envelope-related transcriptional attenuator" evidence="3">
    <location>
        <begin position="105"/>
        <end position="278"/>
    </location>
</feature>